<keyword evidence="2 7" id="KW-0602">Photosynthesis</keyword>
<dbReference type="InterPro" id="IPR036385">
    <property type="entry name" value="RuBisCO_ssu_sf"/>
</dbReference>
<comment type="similarity">
    <text evidence="7">Belongs to the RuBisCO small chain family.</text>
</comment>
<evidence type="ECO:0000313" key="9">
    <source>
        <dbReference type="EMBL" id="KAL2629570.1"/>
    </source>
</evidence>
<dbReference type="PANTHER" id="PTHR31262:SF0">
    <property type="entry name" value="RIBULOSE BISPHOSPHATE CARBOXYLASE SMALL SUBUNIT, CHLOROPLASTIC 1"/>
    <property type="match status" value="1"/>
</dbReference>
<evidence type="ECO:0000256" key="7">
    <source>
        <dbReference type="RuleBase" id="RU003627"/>
    </source>
</evidence>
<dbReference type="EMBL" id="JBHFFA010000004">
    <property type="protein sequence ID" value="KAL2629570.1"/>
    <property type="molecule type" value="Genomic_DNA"/>
</dbReference>
<evidence type="ECO:0000256" key="3">
    <source>
        <dbReference type="ARBA" id="ARBA00022567"/>
    </source>
</evidence>
<dbReference type="GO" id="GO:0009853">
    <property type="term" value="P:photorespiration"/>
    <property type="evidence" value="ECO:0007669"/>
    <property type="project" value="UniProtKB-UniRule"/>
</dbReference>
<dbReference type="SMART" id="SM00961">
    <property type="entry name" value="RuBisCO_small"/>
    <property type="match status" value="1"/>
</dbReference>
<dbReference type="InterPro" id="IPR024681">
    <property type="entry name" value="RuBisCO_ssu"/>
</dbReference>
<evidence type="ECO:0000256" key="1">
    <source>
        <dbReference type="ARBA" id="ARBA00022528"/>
    </source>
</evidence>
<evidence type="ECO:0000256" key="5">
    <source>
        <dbReference type="ARBA" id="ARBA00023238"/>
    </source>
</evidence>
<dbReference type="Proteomes" id="UP001605036">
    <property type="component" value="Unassembled WGS sequence"/>
</dbReference>
<comment type="subunit">
    <text evidence="7">Heterohexadecamer of 8 large and 8 small subunits.</text>
</comment>
<dbReference type="SUPFAM" id="SSF55239">
    <property type="entry name" value="RuBisCO, small subunit"/>
    <property type="match status" value="1"/>
</dbReference>
<feature type="domain" description="Ribulose bisphosphate carboxylase small subunit" evidence="8">
    <location>
        <begin position="72"/>
        <end position="181"/>
    </location>
</feature>
<keyword evidence="4 7" id="KW-0934">Plastid</keyword>
<dbReference type="PANTHER" id="PTHR31262">
    <property type="entry name" value="RIBULOSE BISPHOSPHATE CARBOXYLASE SMALL CHAIN 1, CHLOROPLASTIC"/>
    <property type="match status" value="1"/>
</dbReference>
<organism evidence="9 10">
    <name type="scientific">Riccia fluitans</name>
    <dbReference type="NCBI Taxonomy" id="41844"/>
    <lineage>
        <taxon>Eukaryota</taxon>
        <taxon>Viridiplantae</taxon>
        <taxon>Streptophyta</taxon>
        <taxon>Embryophyta</taxon>
        <taxon>Marchantiophyta</taxon>
        <taxon>Marchantiopsida</taxon>
        <taxon>Marchantiidae</taxon>
        <taxon>Marchantiales</taxon>
        <taxon>Ricciaceae</taxon>
        <taxon>Riccia</taxon>
    </lineage>
</organism>
<dbReference type="GO" id="GO:0019253">
    <property type="term" value="P:reductive pentose-phosphate cycle"/>
    <property type="evidence" value="ECO:0007669"/>
    <property type="project" value="UniProtKB-KW"/>
</dbReference>
<evidence type="ECO:0000259" key="8">
    <source>
        <dbReference type="SMART" id="SM00961"/>
    </source>
</evidence>
<name>A0ABD1YFX1_9MARC</name>
<gene>
    <name evidence="9" type="ORF">R1flu_014256</name>
</gene>
<evidence type="ECO:0000256" key="2">
    <source>
        <dbReference type="ARBA" id="ARBA00022531"/>
    </source>
</evidence>
<dbReference type="Pfam" id="PF00101">
    <property type="entry name" value="RuBisCO_small"/>
    <property type="match status" value="1"/>
</dbReference>
<dbReference type="Gene3D" id="3.30.190.10">
    <property type="entry name" value="Ribulose bisphosphate carboxylase, small subunit"/>
    <property type="match status" value="1"/>
</dbReference>
<reference evidence="9 10" key="1">
    <citation type="submission" date="2024-09" db="EMBL/GenBank/DDBJ databases">
        <title>Chromosome-scale assembly of Riccia fluitans.</title>
        <authorList>
            <person name="Paukszto L."/>
            <person name="Sawicki J."/>
            <person name="Karawczyk K."/>
            <person name="Piernik-Szablinska J."/>
            <person name="Szczecinska M."/>
            <person name="Mazdziarz M."/>
        </authorList>
    </citation>
    <scope>NUCLEOTIDE SEQUENCE [LARGE SCALE GENOMIC DNA]</scope>
    <source>
        <strain evidence="9">Rf_01</strain>
        <tissue evidence="9">Aerial parts of the thallus</tissue>
    </source>
</reference>
<keyword evidence="6 7" id="KW-0120">Carbon dioxide fixation</keyword>
<evidence type="ECO:0000313" key="10">
    <source>
        <dbReference type="Proteomes" id="UP001605036"/>
    </source>
</evidence>
<keyword evidence="10" id="KW-1185">Reference proteome</keyword>
<keyword evidence="5 7" id="KW-0601">Photorespiration</keyword>
<keyword evidence="1" id="KW-0150">Chloroplast</keyword>
<dbReference type="InterPro" id="IPR000894">
    <property type="entry name" value="RuBisCO_ssu_dom"/>
</dbReference>
<comment type="caution">
    <text evidence="9">The sequence shown here is derived from an EMBL/GenBank/DDBJ whole genome shotgun (WGS) entry which is preliminary data.</text>
</comment>
<accession>A0ABD1YFX1</accession>
<proteinExistence type="inferred from homology"/>
<protein>
    <recommendedName>
        <fullName evidence="7">Ribulose bisphosphate carboxylase small subunit</fullName>
        <shortName evidence="7">RuBisCO small subunit</shortName>
    </recommendedName>
</protein>
<dbReference type="PRINTS" id="PR00152">
    <property type="entry name" value="RUBISCOSMALL"/>
</dbReference>
<comment type="function">
    <text evidence="7">RuBisCO catalyzes two reactions: the carboxylation of D-ribulose 1,5-bisphosphate, the primary event in carbon dioxide fixation, as well as the oxidative fragmentation of the pentose substrate. Both reactions occur simultaneously and in competition at the same active site. Although the small subunit is not catalytic it is essential for maximal activity.</text>
</comment>
<keyword evidence="3" id="KW-0113">Calvin cycle</keyword>
<evidence type="ECO:0000256" key="6">
    <source>
        <dbReference type="ARBA" id="ARBA00023300"/>
    </source>
</evidence>
<dbReference type="FunFam" id="3.30.190.10:FF:000001">
    <property type="entry name" value="Ribulose bisphosphate carboxylase small chain, chloroplastic"/>
    <property type="match status" value="1"/>
</dbReference>
<evidence type="ECO:0000256" key="4">
    <source>
        <dbReference type="ARBA" id="ARBA00022640"/>
    </source>
</evidence>
<sequence>MASTVVSSASASLVAPLSTKCNSSDARAVSMKAFSGLKKSLSSSKSEWQEKTVKAGSRIYCMQVWSPKNNLKFETLSYLPPLSQESILKQIDYLLATRCTPCLEFDVQGTVMRVNSNMPGYYDGRYWTMWKLPMFGCTDSAPVLREIQECKALYGDNCYIRVMGFDKVKQVQRASFLVHKP</sequence>
<dbReference type="AlphaFoldDB" id="A0ABD1YFX1"/>
<dbReference type="CDD" id="cd03527">
    <property type="entry name" value="RuBisCO_small"/>
    <property type="match status" value="1"/>
</dbReference>